<proteinExistence type="predicted"/>
<dbReference type="InterPro" id="IPR050708">
    <property type="entry name" value="T6SS_VgrG/RHS"/>
</dbReference>
<name>U2E689_9GAMM</name>
<dbReference type="STRING" id="1033802.SSPSH_001665"/>
<dbReference type="AlphaFoldDB" id="U2E689"/>
<keyword evidence="1" id="KW-0677">Repeat</keyword>
<dbReference type="NCBIfam" id="TIGR03696">
    <property type="entry name" value="Rhs_assc_core"/>
    <property type="match status" value="1"/>
</dbReference>
<dbReference type="Pfam" id="PF25023">
    <property type="entry name" value="TEN_YD-shell"/>
    <property type="match status" value="1"/>
</dbReference>
<dbReference type="RefSeq" id="WP_006912188.1">
    <property type="nucleotide sequence ID" value="NZ_AFNV02000010.1"/>
</dbReference>
<dbReference type="OrthoDB" id="9815414at2"/>
<dbReference type="PANTHER" id="PTHR32305:SF15">
    <property type="entry name" value="PROTEIN RHSA-RELATED"/>
    <property type="match status" value="1"/>
</dbReference>
<dbReference type="EMBL" id="AFNV02000010">
    <property type="protein sequence ID" value="ERJ19291.1"/>
    <property type="molecule type" value="Genomic_DNA"/>
</dbReference>
<evidence type="ECO:0000256" key="1">
    <source>
        <dbReference type="ARBA" id="ARBA00022737"/>
    </source>
</evidence>
<dbReference type="InterPro" id="IPR022385">
    <property type="entry name" value="Rhs_assc_core"/>
</dbReference>
<dbReference type="eggNOG" id="COG3209">
    <property type="taxonomic scope" value="Bacteria"/>
</dbReference>
<organism evidence="3 4">
    <name type="scientific">Salinisphaera shabanensis E1L3A</name>
    <dbReference type="NCBI Taxonomy" id="1033802"/>
    <lineage>
        <taxon>Bacteria</taxon>
        <taxon>Pseudomonadati</taxon>
        <taxon>Pseudomonadota</taxon>
        <taxon>Gammaproteobacteria</taxon>
        <taxon>Salinisphaerales</taxon>
        <taxon>Salinisphaeraceae</taxon>
        <taxon>Salinisphaera</taxon>
    </lineage>
</organism>
<evidence type="ECO:0000259" key="2">
    <source>
        <dbReference type="Pfam" id="PF25023"/>
    </source>
</evidence>
<comment type="caution">
    <text evidence="3">The sequence shown here is derived from an EMBL/GenBank/DDBJ whole genome shotgun (WGS) entry which is preliminary data.</text>
</comment>
<evidence type="ECO:0000313" key="3">
    <source>
        <dbReference type="EMBL" id="ERJ19291.1"/>
    </source>
</evidence>
<dbReference type="Proteomes" id="UP000006242">
    <property type="component" value="Unassembled WGS sequence"/>
</dbReference>
<sequence>MRGRVQAGGQTIAIRIERDNNDNDTEYLHRDHLGSITAMTDSSGEVQNHFSYDAFGKRRFDDWFANPSDSLLYDLAIEPRRGFTGHAHLDNVGLIHMNGRVYDPILGRFTSPDTYVQFPETTQGFNRYTYVNNNPLSYTDPSGHFIGVSAAAIGSFIAANSTQIAVSAALIAAGEAFDEPLLTQVGFAVLAPVSGVIRSARRRLVSARALLPVEGT</sequence>
<accession>U2E689</accession>
<gene>
    <name evidence="3" type="ORF">SSPSH_001665</name>
</gene>
<reference evidence="3 4" key="2">
    <citation type="journal article" date="2013" name="PLoS ONE">
        <title>INDIGO - INtegrated Data Warehouse of MIcrobial GenOmes with Examples from the Red Sea Extremophiles.</title>
        <authorList>
            <person name="Alam I."/>
            <person name="Antunes A."/>
            <person name="Kamau A.A."/>
            <person name="Ba Alawi W."/>
            <person name="Kalkatawi M."/>
            <person name="Stingl U."/>
            <person name="Bajic V.B."/>
        </authorList>
    </citation>
    <scope>NUCLEOTIDE SEQUENCE [LARGE SCALE GENOMIC DNA]</scope>
    <source>
        <strain evidence="3 4">E1L3A</strain>
    </source>
</reference>
<dbReference type="Gene3D" id="2.180.10.10">
    <property type="entry name" value="RHS repeat-associated core"/>
    <property type="match status" value="1"/>
</dbReference>
<evidence type="ECO:0000313" key="4">
    <source>
        <dbReference type="Proteomes" id="UP000006242"/>
    </source>
</evidence>
<reference evidence="3 4" key="1">
    <citation type="journal article" date="2011" name="J. Bacteriol.">
        <title>Genome sequence of Salinisphaera shabanensis, a gammaproteobacterium from the harsh, variable environment of the brine-seawater interface of the Shaban Deep in the Red Sea.</title>
        <authorList>
            <person name="Antunes A."/>
            <person name="Alam I."/>
            <person name="Bajic V.B."/>
            <person name="Stingl U."/>
        </authorList>
    </citation>
    <scope>NUCLEOTIDE SEQUENCE [LARGE SCALE GENOMIC DNA]</scope>
    <source>
        <strain evidence="3 4">E1L3A</strain>
    </source>
</reference>
<dbReference type="PANTHER" id="PTHR32305">
    <property type="match status" value="1"/>
</dbReference>
<dbReference type="InterPro" id="IPR056823">
    <property type="entry name" value="TEN-like_YD-shell"/>
</dbReference>
<feature type="domain" description="Teneurin-like YD-shell" evidence="2">
    <location>
        <begin position="27"/>
        <end position="135"/>
    </location>
</feature>
<protein>
    <submittedName>
        <fullName evidence="3">Rhs family protein</fullName>
    </submittedName>
</protein>
<keyword evidence="4" id="KW-1185">Reference proteome</keyword>